<name>A0A2R8C076_9RHOB</name>
<gene>
    <name evidence="1" type="ORF">PAA8504_03667</name>
</gene>
<proteinExistence type="predicted"/>
<evidence type="ECO:0000313" key="2">
    <source>
        <dbReference type="Proteomes" id="UP000244912"/>
    </source>
</evidence>
<sequence>MALPGKGFGSRAKDTVSRHLFVGMPFVLSPDADGSISRFNGLCDPLSGIVAAKVVWRLLSVVKFDTGQSTPTSRRRLCTNAIC</sequence>
<accession>A0A2R8C076</accession>
<dbReference type="EMBL" id="ONZF01000011">
    <property type="protein sequence ID" value="SPJ25815.1"/>
    <property type="molecule type" value="Genomic_DNA"/>
</dbReference>
<protein>
    <submittedName>
        <fullName evidence="1">Uncharacterized protein</fullName>
    </submittedName>
</protein>
<keyword evidence="2" id="KW-1185">Reference proteome</keyword>
<dbReference type="AlphaFoldDB" id="A0A2R8C076"/>
<organism evidence="1 2">
    <name type="scientific">Palleronia abyssalis</name>
    <dbReference type="NCBI Taxonomy" id="1501240"/>
    <lineage>
        <taxon>Bacteria</taxon>
        <taxon>Pseudomonadati</taxon>
        <taxon>Pseudomonadota</taxon>
        <taxon>Alphaproteobacteria</taxon>
        <taxon>Rhodobacterales</taxon>
        <taxon>Roseobacteraceae</taxon>
        <taxon>Palleronia</taxon>
    </lineage>
</organism>
<evidence type="ECO:0000313" key="1">
    <source>
        <dbReference type="EMBL" id="SPJ25815.1"/>
    </source>
</evidence>
<dbReference type="Proteomes" id="UP000244912">
    <property type="component" value="Unassembled WGS sequence"/>
</dbReference>
<reference evidence="1 2" key="1">
    <citation type="submission" date="2018-03" db="EMBL/GenBank/DDBJ databases">
        <authorList>
            <person name="Keele B.F."/>
        </authorList>
    </citation>
    <scope>NUCLEOTIDE SEQUENCE [LARGE SCALE GENOMIC DNA]</scope>
    <source>
        <strain evidence="1 2">CECT 8504</strain>
    </source>
</reference>